<dbReference type="OrthoDB" id="2155627at2"/>
<keyword evidence="2" id="KW-0378">Hydrolase</keyword>
<keyword evidence="7" id="KW-1185">Reference proteome</keyword>
<accession>A0A1E5L090</accession>
<comment type="similarity">
    <text evidence="1">Belongs to the glycosyl hydrolase 73 family.</text>
</comment>
<name>A0A1E5L090_9ENTE</name>
<feature type="signal peptide" evidence="4">
    <location>
        <begin position="1"/>
        <end position="24"/>
    </location>
</feature>
<dbReference type="Proteomes" id="UP000095256">
    <property type="component" value="Unassembled WGS sequence"/>
</dbReference>
<evidence type="ECO:0000256" key="4">
    <source>
        <dbReference type="SAM" id="SignalP"/>
    </source>
</evidence>
<feature type="chain" id="PRO_5009180695" description="Mannosyl-glycoprotein endo-beta-N-acetylglucosamidase-like domain-containing protein" evidence="4">
    <location>
        <begin position="25"/>
        <end position="414"/>
    </location>
</feature>
<dbReference type="InterPro" id="IPR002901">
    <property type="entry name" value="MGlyc_endo_b_GlcNAc-like_dom"/>
</dbReference>
<dbReference type="Gene3D" id="2.70.70.10">
    <property type="entry name" value="Glucose Permease (Domain IIA)"/>
    <property type="match status" value="1"/>
</dbReference>
<protein>
    <recommendedName>
        <fullName evidence="5">Mannosyl-glycoprotein endo-beta-N-acetylglucosamidase-like domain-containing protein</fullName>
    </recommendedName>
</protein>
<proteinExistence type="inferred from homology"/>
<dbReference type="SUPFAM" id="SSF51261">
    <property type="entry name" value="Duplicated hybrid motif"/>
    <property type="match status" value="1"/>
</dbReference>
<dbReference type="InterPro" id="IPR051056">
    <property type="entry name" value="Glycosyl_Hydrolase_73"/>
</dbReference>
<dbReference type="Pfam" id="PF01832">
    <property type="entry name" value="Glucosaminidase"/>
    <property type="match status" value="1"/>
</dbReference>
<feature type="domain" description="Mannosyl-glycoprotein endo-beta-N-acetylglucosamidase-like" evidence="5">
    <location>
        <begin position="120"/>
        <end position="280"/>
    </location>
</feature>
<dbReference type="Gene3D" id="1.10.530.10">
    <property type="match status" value="1"/>
</dbReference>
<dbReference type="Gene3D" id="4.10.80.30">
    <property type="entry name" value="DNA polymerase, domain 6"/>
    <property type="match status" value="1"/>
</dbReference>
<dbReference type="Pfam" id="PF01551">
    <property type="entry name" value="Peptidase_M23"/>
    <property type="match status" value="1"/>
</dbReference>
<dbReference type="PANTHER" id="PTHR33308:SF9">
    <property type="entry name" value="PEPTIDOGLYCAN HYDROLASE FLGJ"/>
    <property type="match status" value="1"/>
</dbReference>
<feature type="region of interest" description="Disordered" evidence="3">
    <location>
        <begin position="25"/>
        <end position="98"/>
    </location>
</feature>
<dbReference type="RefSeq" id="WP_069697400.1">
    <property type="nucleotide sequence ID" value="NZ_JAGGMA010000012.1"/>
</dbReference>
<gene>
    <name evidence="6" type="ORF">BCR26_08585</name>
</gene>
<evidence type="ECO:0000256" key="3">
    <source>
        <dbReference type="SAM" id="MobiDB-lite"/>
    </source>
</evidence>
<evidence type="ECO:0000256" key="2">
    <source>
        <dbReference type="ARBA" id="ARBA00022801"/>
    </source>
</evidence>
<dbReference type="PANTHER" id="PTHR33308">
    <property type="entry name" value="PEPTIDOGLYCAN HYDROLASE FLGJ"/>
    <property type="match status" value="1"/>
</dbReference>
<evidence type="ECO:0000259" key="5">
    <source>
        <dbReference type="SMART" id="SM00047"/>
    </source>
</evidence>
<dbReference type="InterPro" id="IPR016047">
    <property type="entry name" value="M23ase_b-sheet_dom"/>
</dbReference>
<dbReference type="GO" id="GO:0004040">
    <property type="term" value="F:amidase activity"/>
    <property type="evidence" value="ECO:0007669"/>
    <property type="project" value="InterPro"/>
</dbReference>
<feature type="compositionally biased region" description="Low complexity" evidence="3">
    <location>
        <begin position="30"/>
        <end position="55"/>
    </location>
</feature>
<dbReference type="AlphaFoldDB" id="A0A1E5L090"/>
<comment type="caution">
    <text evidence="6">The sequence shown here is derived from an EMBL/GenBank/DDBJ whole genome shotgun (WGS) entry which is preliminary data.</text>
</comment>
<evidence type="ECO:0000313" key="7">
    <source>
        <dbReference type="Proteomes" id="UP000095256"/>
    </source>
</evidence>
<evidence type="ECO:0000313" key="6">
    <source>
        <dbReference type="EMBL" id="OEH83527.1"/>
    </source>
</evidence>
<organism evidence="6 7">
    <name type="scientific">Enterococcus rivorum</name>
    <dbReference type="NCBI Taxonomy" id="762845"/>
    <lineage>
        <taxon>Bacteria</taxon>
        <taxon>Bacillati</taxon>
        <taxon>Bacillota</taxon>
        <taxon>Bacilli</taxon>
        <taxon>Lactobacillales</taxon>
        <taxon>Enterococcaceae</taxon>
        <taxon>Enterococcus</taxon>
    </lineage>
</organism>
<feature type="compositionally biased region" description="Low complexity" evidence="3">
    <location>
        <begin position="65"/>
        <end position="82"/>
    </location>
</feature>
<evidence type="ECO:0000256" key="1">
    <source>
        <dbReference type="ARBA" id="ARBA00010266"/>
    </source>
</evidence>
<dbReference type="EMBL" id="MIEK01000005">
    <property type="protein sequence ID" value="OEH83527.1"/>
    <property type="molecule type" value="Genomic_DNA"/>
</dbReference>
<sequence>MRKIVTLLTISTLCLSMSPISGFAMESEAETTTETSLEATEISSTETIPESTETSNTDTKPEPVVPTETTTESVPETTTESSQIEQPLNQIPQDVPTKYPSEEQVVPDVQRLDGEAMPLRIERNQTTEEFVKKVGNEARKVAEENDLFASVMIAQAILESGSGSSRLSQAPNHNLFGMKGEFEGQSVSFTTQEDDGTGNLYTIQSSFRKYPSFTESFQDYSDLLKQGVSWNEMIYQGTWKSIAGTYQNATKSLTGVYATDIHYDEKLNQLIETYGLARYDFPEAEDGQFTKPLAEEAPVTSTFGGEDNHRGVDFATNEGTPIHAMAAGTVIFAHYHDSWGNYVAIQHSNGLVSLYAHQSAFAVSVGDTVMQGQVIGFVGSTGNSTGSHLHLEICQDSTLTPEKLVDPMSVISNG</sequence>
<dbReference type="InterPro" id="IPR011055">
    <property type="entry name" value="Dup_hybrid_motif"/>
</dbReference>
<feature type="compositionally biased region" description="Polar residues" evidence="3">
    <location>
        <begin position="83"/>
        <end position="92"/>
    </location>
</feature>
<reference evidence="6 7" key="1">
    <citation type="submission" date="2016-09" db="EMBL/GenBank/DDBJ databases">
        <authorList>
            <person name="Capua I."/>
            <person name="De Benedictis P."/>
            <person name="Joannis T."/>
            <person name="Lombin L.H."/>
            <person name="Cattoli G."/>
        </authorList>
    </citation>
    <scope>NUCLEOTIDE SEQUENCE [LARGE SCALE GENOMIC DNA]</scope>
    <source>
        <strain evidence="6 7">LMG 25899</strain>
    </source>
</reference>
<dbReference type="STRING" id="762845.BCR26_08585"/>
<dbReference type="CDD" id="cd12797">
    <property type="entry name" value="M23_peptidase"/>
    <property type="match status" value="1"/>
</dbReference>
<dbReference type="SMART" id="SM00047">
    <property type="entry name" value="LYZ2"/>
    <property type="match status" value="1"/>
</dbReference>
<keyword evidence="4" id="KW-0732">Signal</keyword>